<accession>A0AAN9BVY4</accession>
<organism evidence="1 2">
    <name type="scientific">Littorina saxatilis</name>
    <dbReference type="NCBI Taxonomy" id="31220"/>
    <lineage>
        <taxon>Eukaryota</taxon>
        <taxon>Metazoa</taxon>
        <taxon>Spiralia</taxon>
        <taxon>Lophotrochozoa</taxon>
        <taxon>Mollusca</taxon>
        <taxon>Gastropoda</taxon>
        <taxon>Caenogastropoda</taxon>
        <taxon>Littorinimorpha</taxon>
        <taxon>Littorinoidea</taxon>
        <taxon>Littorinidae</taxon>
        <taxon>Littorina</taxon>
    </lineage>
</organism>
<evidence type="ECO:0000313" key="2">
    <source>
        <dbReference type="Proteomes" id="UP001374579"/>
    </source>
</evidence>
<evidence type="ECO:0000313" key="1">
    <source>
        <dbReference type="EMBL" id="KAK7112320.1"/>
    </source>
</evidence>
<comment type="caution">
    <text evidence="1">The sequence shown here is derived from an EMBL/GenBank/DDBJ whole genome shotgun (WGS) entry which is preliminary data.</text>
</comment>
<proteinExistence type="predicted"/>
<gene>
    <name evidence="1" type="ORF">V1264_011791</name>
</gene>
<protein>
    <submittedName>
        <fullName evidence="1">Uncharacterized protein</fullName>
    </submittedName>
</protein>
<name>A0AAN9BVY4_9CAEN</name>
<keyword evidence="2" id="KW-1185">Reference proteome</keyword>
<sequence length="72" mass="8419">MDSRPLPKPKQGTSSEDAVREGYLIVDAEASLDTHNLSRKKAWIPDHCQHKRSLQKKRFMKVIHTHQCWRPV</sequence>
<dbReference type="EMBL" id="JBAMIC010000002">
    <property type="protein sequence ID" value="KAK7112320.1"/>
    <property type="molecule type" value="Genomic_DNA"/>
</dbReference>
<dbReference type="Proteomes" id="UP001374579">
    <property type="component" value="Unassembled WGS sequence"/>
</dbReference>
<dbReference type="AlphaFoldDB" id="A0AAN9BVY4"/>
<reference evidence="1 2" key="1">
    <citation type="submission" date="2024-02" db="EMBL/GenBank/DDBJ databases">
        <title>Chromosome-scale genome assembly of the rough periwinkle Littorina saxatilis.</title>
        <authorList>
            <person name="De Jode A."/>
            <person name="Faria R."/>
            <person name="Formenti G."/>
            <person name="Sims Y."/>
            <person name="Smith T.P."/>
            <person name="Tracey A."/>
            <person name="Wood J.M.D."/>
            <person name="Zagrodzka Z.B."/>
            <person name="Johannesson K."/>
            <person name="Butlin R.K."/>
            <person name="Leder E.H."/>
        </authorList>
    </citation>
    <scope>NUCLEOTIDE SEQUENCE [LARGE SCALE GENOMIC DNA]</scope>
    <source>
        <strain evidence="1">Snail1</strain>
        <tissue evidence="1">Muscle</tissue>
    </source>
</reference>